<feature type="region of interest" description="Disordered" evidence="1">
    <location>
        <begin position="34"/>
        <end position="76"/>
    </location>
</feature>
<dbReference type="Proteomes" id="UP001160301">
    <property type="component" value="Unassembled WGS sequence"/>
</dbReference>
<dbReference type="EMBL" id="JARZHI010000050">
    <property type="protein sequence ID" value="MDI1434947.1"/>
    <property type="molecule type" value="Genomic_DNA"/>
</dbReference>
<evidence type="ECO:0000313" key="3">
    <source>
        <dbReference type="EMBL" id="MDI1434947.1"/>
    </source>
</evidence>
<protein>
    <submittedName>
        <fullName evidence="3">Uncharacterized protein</fullName>
    </submittedName>
</protein>
<evidence type="ECO:0000313" key="4">
    <source>
        <dbReference type="Proteomes" id="UP001160301"/>
    </source>
</evidence>
<feature type="chain" id="PRO_5045961929" evidence="2">
    <location>
        <begin position="23"/>
        <end position="76"/>
    </location>
</feature>
<dbReference type="RefSeq" id="WP_284721360.1">
    <property type="nucleotide sequence ID" value="NZ_JARZHI010000050.1"/>
</dbReference>
<name>A0ABT6P2X0_9BACT</name>
<keyword evidence="2" id="KW-0732">Signal</keyword>
<reference evidence="3 4" key="1">
    <citation type="submission" date="2023-04" db="EMBL/GenBank/DDBJ databases">
        <title>The genome sequence of Polyangium sorediatum DSM14670.</title>
        <authorList>
            <person name="Zhang X."/>
        </authorList>
    </citation>
    <scope>NUCLEOTIDE SEQUENCE [LARGE SCALE GENOMIC DNA]</scope>
    <source>
        <strain evidence="3 4">DSM 14670</strain>
    </source>
</reference>
<feature type="signal peptide" evidence="2">
    <location>
        <begin position="1"/>
        <end position="22"/>
    </location>
</feature>
<comment type="caution">
    <text evidence="3">The sequence shown here is derived from an EMBL/GenBank/DDBJ whole genome shotgun (WGS) entry which is preliminary data.</text>
</comment>
<feature type="compositionally biased region" description="Gly residues" evidence="1">
    <location>
        <begin position="39"/>
        <end position="76"/>
    </location>
</feature>
<organism evidence="3 4">
    <name type="scientific">Polyangium sorediatum</name>
    <dbReference type="NCBI Taxonomy" id="889274"/>
    <lineage>
        <taxon>Bacteria</taxon>
        <taxon>Pseudomonadati</taxon>
        <taxon>Myxococcota</taxon>
        <taxon>Polyangia</taxon>
        <taxon>Polyangiales</taxon>
        <taxon>Polyangiaceae</taxon>
        <taxon>Polyangium</taxon>
    </lineage>
</organism>
<evidence type="ECO:0000256" key="1">
    <source>
        <dbReference type="SAM" id="MobiDB-lite"/>
    </source>
</evidence>
<sequence>MRRTTKLTLMAFALLSTGTGCEIIAAVDRSQIDQSTGTATGGTGGIGGMGPGSGGMGPGSGGMGPGSGGMGGGGMD</sequence>
<proteinExistence type="predicted"/>
<evidence type="ECO:0000256" key="2">
    <source>
        <dbReference type="SAM" id="SignalP"/>
    </source>
</evidence>
<keyword evidence="4" id="KW-1185">Reference proteome</keyword>
<feature type="non-terminal residue" evidence="3">
    <location>
        <position position="76"/>
    </location>
</feature>
<dbReference type="PROSITE" id="PS51257">
    <property type="entry name" value="PROKAR_LIPOPROTEIN"/>
    <property type="match status" value="1"/>
</dbReference>
<gene>
    <name evidence="3" type="ORF">QHF89_35925</name>
</gene>
<accession>A0ABT6P2X0</accession>